<proteinExistence type="predicted"/>
<name>A0A158RQS3_BACC3</name>
<accession>A0A158RQS3</accession>
<dbReference type="EMBL" id="CP001407">
    <property type="protein sequence ID" value="ACO29652.1"/>
    <property type="molecule type" value="Genomic_DNA"/>
</dbReference>
<feature type="transmembrane region" description="Helical" evidence="1">
    <location>
        <begin position="20"/>
        <end position="44"/>
    </location>
</feature>
<keyword evidence="1" id="KW-0812">Transmembrane</keyword>
<keyword evidence="1" id="KW-0472">Membrane</keyword>
<evidence type="ECO:0000256" key="1">
    <source>
        <dbReference type="SAM" id="Phobius"/>
    </source>
</evidence>
<evidence type="ECO:0000313" key="3">
    <source>
        <dbReference type="Proteomes" id="UP000002210"/>
    </source>
</evidence>
<evidence type="ECO:0000313" key="2">
    <source>
        <dbReference type="EMBL" id="ACO29652.1"/>
    </source>
</evidence>
<dbReference type="Proteomes" id="UP000002210">
    <property type="component" value="Chromosome"/>
</dbReference>
<sequence>MGVAPFLFSVQNDKIYIDYSFYAIFYAFKTLFFYDFIFIFILYIA</sequence>
<reference evidence="2 3" key="1">
    <citation type="submission" date="2009-02" db="EMBL/GenBank/DDBJ databases">
        <title>Genome sequence of Bacillus cereus 03BB102.</title>
        <authorList>
            <person name="Dodson R.J."/>
            <person name="Jackson P."/>
            <person name="Munk A.C."/>
            <person name="Brettin T."/>
            <person name="Bruce D."/>
            <person name="Detter C."/>
            <person name="Tapia R."/>
            <person name="Han C."/>
            <person name="Sutton G."/>
            <person name="Sims D."/>
        </authorList>
    </citation>
    <scope>NUCLEOTIDE SEQUENCE [LARGE SCALE GENOMIC DNA]</scope>
    <source>
        <strain evidence="2 3">03BB102</strain>
    </source>
</reference>
<protein>
    <submittedName>
        <fullName evidence="2">Uncharacterized protein</fullName>
    </submittedName>
</protein>
<gene>
    <name evidence="2" type="ordered locus">BCA_4264</name>
</gene>
<keyword evidence="1" id="KW-1133">Transmembrane helix</keyword>
<dbReference type="KEGG" id="bcx:BCA_4264"/>
<dbReference type="AlphaFoldDB" id="A0A158RQS3"/>
<organism evidence="2 3">
    <name type="scientific">Bacillus cereus (strain 03BB102)</name>
    <dbReference type="NCBI Taxonomy" id="572264"/>
    <lineage>
        <taxon>Bacteria</taxon>
        <taxon>Bacillati</taxon>
        <taxon>Bacillota</taxon>
        <taxon>Bacilli</taxon>
        <taxon>Bacillales</taxon>
        <taxon>Bacillaceae</taxon>
        <taxon>Bacillus</taxon>
        <taxon>Bacillus cereus group</taxon>
    </lineage>
</organism>